<evidence type="ECO:0000313" key="9">
    <source>
        <dbReference type="Proteomes" id="UP000826661"/>
    </source>
</evidence>
<dbReference type="SUPFAM" id="SSF57701">
    <property type="entry name" value="Zn2/Cys6 DNA-binding domain"/>
    <property type="match status" value="1"/>
</dbReference>
<dbReference type="GO" id="GO:0000981">
    <property type="term" value="F:DNA-binding transcription factor activity, RNA polymerase II-specific"/>
    <property type="evidence" value="ECO:0007669"/>
    <property type="project" value="InterPro"/>
</dbReference>
<keyword evidence="1" id="KW-0479">Metal-binding</keyword>
<dbReference type="CDD" id="cd00067">
    <property type="entry name" value="GAL4"/>
    <property type="match status" value="1"/>
</dbReference>
<proteinExistence type="predicted"/>
<evidence type="ECO:0000259" key="7">
    <source>
        <dbReference type="PROSITE" id="PS50048"/>
    </source>
</evidence>
<evidence type="ECO:0000256" key="1">
    <source>
        <dbReference type="ARBA" id="ARBA00022723"/>
    </source>
</evidence>
<dbReference type="PROSITE" id="PS50048">
    <property type="entry name" value="ZN2_CY6_FUNGAL_2"/>
    <property type="match status" value="1"/>
</dbReference>
<dbReference type="AlphaFoldDB" id="A0A8G0LLZ1"/>
<feature type="compositionally biased region" description="Low complexity" evidence="6">
    <location>
        <begin position="118"/>
        <end position="133"/>
    </location>
</feature>
<keyword evidence="9" id="KW-1185">Reference proteome</keyword>
<dbReference type="InterPro" id="IPR001138">
    <property type="entry name" value="Zn2Cys6_DnaBD"/>
</dbReference>
<dbReference type="SMART" id="SM00066">
    <property type="entry name" value="GAL4"/>
    <property type="match status" value="1"/>
</dbReference>
<evidence type="ECO:0000256" key="6">
    <source>
        <dbReference type="SAM" id="MobiDB-lite"/>
    </source>
</evidence>
<evidence type="ECO:0000256" key="3">
    <source>
        <dbReference type="ARBA" id="ARBA00023015"/>
    </source>
</evidence>
<protein>
    <recommendedName>
        <fullName evidence="7">Zn(2)-C6 fungal-type domain-containing protein</fullName>
    </recommendedName>
</protein>
<accession>A0A8G0LLZ1</accession>
<feature type="compositionally biased region" description="Polar residues" evidence="6">
    <location>
        <begin position="150"/>
        <end position="160"/>
    </location>
</feature>
<keyword evidence="4" id="KW-0804">Transcription</keyword>
<evidence type="ECO:0000256" key="5">
    <source>
        <dbReference type="ARBA" id="ARBA00023242"/>
    </source>
</evidence>
<feature type="region of interest" description="Disordered" evidence="6">
    <location>
        <begin position="95"/>
        <end position="164"/>
    </location>
</feature>
<dbReference type="InterPro" id="IPR036864">
    <property type="entry name" value="Zn2-C6_fun-type_DNA-bd_sf"/>
</dbReference>
<reference evidence="8 9" key="1">
    <citation type="journal article" date="2021" name="BMC Genomics">
        <title>Telomere-to-telomere genome assembly of asparaginase-producing Trichoderma simmonsii.</title>
        <authorList>
            <person name="Chung D."/>
            <person name="Kwon Y.M."/>
            <person name="Yang Y."/>
        </authorList>
    </citation>
    <scope>NUCLEOTIDE SEQUENCE [LARGE SCALE GENOMIC DNA]</scope>
    <source>
        <strain evidence="8 9">GH-Sj1</strain>
    </source>
</reference>
<dbReference type="PANTHER" id="PTHR47660">
    <property type="entry name" value="TRANSCRIPTION FACTOR WITH C2H2 AND ZN(2)-CYS(6) DNA BINDING DOMAIN (EUROFUNG)-RELATED-RELATED"/>
    <property type="match status" value="1"/>
</dbReference>
<dbReference type="Gene3D" id="4.10.240.10">
    <property type="entry name" value="Zn(2)-C6 fungal-type DNA-binding domain"/>
    <property type="match status" value="1"/>
</dbReference>
<keyword evidence="3" id="KW-0805">Transcription regulation</keyword>
<evidence type="ECO:0000256" key="2">
    <source>
        <dbReference type="ARBA" id="ARBA00022833"/>
    </source>
</evidence>
<dbReference type="Proteomes" id="UP000826661">
    <property type="component" value="Chromosome VI"/>
</dbReference>
<feature type="domain" description="Zn(2)-C6 fungal-type" evidence="7">
    <location>
        <begin position="53"/>
        <end position="83"/>
    </location>
</feature>
<evidence type="ECO:0000313" key="8">
    <source>
        <dbReference type="EMBL" id="QYT04739.1"/>
    </source>
</evidence>
<sequence>MEKTMPRVVEGTTSTFLKFCTICEKPFTKEYSLSRHVSYCRRASATRKVRPKACLRCHASKTKCSLSKPQCSRCHSQGLDCTYDRPARRPLAVGASTMEEQHSSTSNLPRRGTEAQHIAAATISRSSSNSTIDTSEDVDGRATGPESGSRLASSATNPTTWRPALKAIPPAAHTDALDPSSSLVLENLHPGILYSNSAIDQLTHAIHAFPQMMMRRQTFPPFIHAHWHMSELPETLANCMSIAQIYSTRTPETRPFLWRMIGVELQRFQGEAEIATMYSLQHSLQAIMQFIIMAITDQDAIALTWAPKLIETFHILCTRIRTLLNGECFTYFGETLPDATWEEWIFAETRRRIICVWFFMSRIISPTVSNSFMRAYPLHMLPLVSNKSLWEARSRQEWETERALQDACYPMTTFAELIEAKRRSNELFYKRRLETWDAGVDKMGMLINIATDLI</sequence>
<dbReference type="EMBL" id="CP075869">
    <property type="protein sequence ID" value="QYT04739.1"/>
    <property type="molecule type" value="Genomic_DNA"/>
</dbReference>
<organism evidence="8 9">
    <name type="scientific">Trichoderma simmonsii</name>
    <dbReference type="NCBI Taxonomy" id="1491479"/>
    <lineage>
        <taxon>Eukaryota</taxon>
        <taxon>Fungi</taxon>
        <taxon>Dikarya</taxon>
        <taxon>Ascomycota</taxon>
        <taxon>Pezizomycotina</taxon>
        <taxon>Sordariomycetes</taxon>
        <taxon>Hypocreomycetidae</taxon>
        <taxon>Hypocreales</taxon>
        <taxon>Hypocreaceae</taxon>
        <taxon>Trichoderma</taxon>
    </lineage>
</organism>
<dbReference type="PROSITE" id="PS00463">
    <property type="entry name" value="ZN2_CY6_FUNGAL_1"/>
    <property type="match status" value="1"/>
</dbReference>
<gene>
    <name evidence="8" type="ORF">H0G86_011642</name>
</gene>
<dbReference type="GO" id="GO:0008270">
    <property type="term" value="F:zinc ion binding"/>
    <property type="evidence" value="ECO:0007669"/>
    <property type="project" value="InterPro"/>
</dbReference>
<keyword evidence="5" id="KW-0539">Nucleus</keyword>
<name>A0A8G0LLZ1_9HYPO</name>
<dbReference type="PANTHER" id="PTHR47660:SF3">
    <property type="entry name" value="FINGER DOMAIN PROTEIN, PUTATIVE (AFU_ORTHOLOGUE AFUA_4G03310)-RELATED"/>
    <property type="match status" value="1"/>
</dbReference>
<evidence type="ECO:0000256" key="4">
    <source>
        <dbReference type="ARBA" id="ARBA00023163"/>
    </source>
</evidence>
<dbReference type="Pfam" id="PF00172">
    <property type="entry name" value="Zn_clus"/>
    <property type="match status" value="1"/>
</dbReference>
<keyword evidence="2" id="KW-0862">Zinc</keyword>